<reference evidence="8 9" key="2">
    <citation type="submission" date="2016-05" db="EMBL/GenBank/DDBJ databases">
        <authorList>
            <person name="Naeem Raeece"/>
        </authorList>
    </citation>
    <scope>NUCLEOTIDE SEQUENCE [LARGE SCALE GENOMIC DNA]</scope>
</reference>
<dbReference type="SUPFAM" id="SSF81799">
    <property type="entry name" value="Putative methyltransferase TM0872, insert domain"/>
    <property type="match status" value="1"/>
</dbReference>
<dbReference type="InterPro" id="IPR002903">
    <property type="entry name" value="RsmH"/>
</dbReference>
<dbReference type="InterPro" id="IPR023397">
    <property type="entry name" value="SAM-dep_MeTrfase_MraW_recog"/>
</dbReference>
<keyword evidence="3 7" id="KW-0808">Transferase</keyword>
<dbReference type="AlphaFoldDB" id="A0A1A9A227"/>
<evidence type="ECO:0000256" key="4">
    <source>
        <dbReference type="ARBA" id="ARBA00022691"/>
    </source>
</evidence>
<dbReference type="InterPro" id="IPR029063">
    <property type="entry name" value="SAM-dependent_MTases_sf"/>
</dbReference>
<accession>A0A1A9A227</accession>
<evidence type="ECO:0000256" key="2">
    <source>
        <dbReference type="ARBA" id="ARBA00022603"/>
    </source>
</evidence>
<proteinExistence type="inferred from homology"/>
<evidence type="ECO:0000256" key="1">
    <source>
        <dbReference type="ARBA" id="ARBA00010396"/>
    </source>
</evidence>
<gene>
    <name evidence="6" type="ORF">POVWA1_058750</name>
    <name evidence="7" type="ORF">POVWA2_059550</name>
</gene>
<reference evidence="7" key="1">
    <citation type="submission" date="2016-05" db="EMBL/GenBank/DDBJ databases">
        <authorList>
            <person name="Lavstsen T."/>
            <person name="Jespersen J.S."/>
        </authorList>
    </citation>
    <scope>NUCLEOTIDE SEQUENCE [LARGE SCALE GENOMIC DNA]</scope>
</reference>
<evidence type="ECO:0000313" key="7">
    <source>
        <dbReference type="EMBL" id="SBT50145.1"/>
    </source>
</evidence>
<evidence type="ECO:0000313" key="9">
    <source>
        <dbReference type="Proteomes" id="UP000078555"/>
    </source>
</evidence>
<organism evidence="7 8">
    <name type="scientific">Plasmodium ovale wallikeri</name>
    <dbReference type="NCBI Taxonomy" id="864142"/>
    <lineage>
        <taxon>Eukaryota</taxon>
        <taxon>Sar</taxon>
        <taxon>Alveolata</taxon>
        <taxon>Apicomplexa</taxon>
        <taxon>Aconoidasida</taxon>
        <taxon>Haemosporida</taxon>
        <taxon>Plasmodiidae</taxon>
        <taxon>Plasmodium</taxon>
        <taxon>Plasmodium (Plasmodium)</taxon>
    </lineage>
</organism>
<dbReference type="Pfam" id="PF01795">
    <property type="entry name" value="Methyltransf_5"/>
    <property type="match status" value="2"/>
</dbReference>
<evidence type="ECO:0000313" key="6">
    <source>
        <dbReference type="EMBL" id="SBT49063.1"/>
    </source>
</evidence>
<dbReference type="HAMAP" id="MF_01007">
    <property type="entry name" value="16SrRNA_methyltr_H"/>
    <property type="match status" value="1"/>
</dbReference>
<evidence type="ECO:0000256" key="5">
    <source>
        <dbReference type="SAM" id="MobiDB-lite"/>
    </source>
</evidence>
<dbReference type="Gene3D" id="3.40.50.150">
    <property type="entry name" value="Vaccinia Virus protein VP39"/>
    <property type="match status" value="2"/>
</dbReference>
<keyword evidence="2 7" id="KW-0489">Methyltransferase</keyword>
<sequence>MQTAANFVCSARMVDRFASSQLTKKIITFFPNFDICSSTHKAQPFNTLLCIKCFKINSWKSSGHTPFCSLKRVSYFKELKCQNSYSPFCSLRNNVINSNGCDVFDELYVYHTPVLLNEVVGILNSGNLPKQKNESSSSKDGNDKQLSVNHTLNNGTAIMDDEERIIHRKKGNIMESAEKAHVKRSDNANVFFADNALSSAHGRKEGRAHDGGEMEYYIDATLGGGGHTMEMLRRISNCKIVAIDKDIESIYYNKLKLQRYVNKNKVILIHGDYRNILHLLDRHSLPLFNSYSGILIDLGVSSHQLKSRERGFSYKYNGVLDMNMDAYTKKEYANMCRDNKNRGNCSHSDNDDPRDRCINMQTEKKRIHIVLNTYSFTKLKFIIETLGQEKKAFKIAKKIVQWRKQNGQITTTYELKDIILSTCKKNYKANNKVLSRVFQSFRIYINDELKALKELLLSSHKLLAQGKKLIVISYHSLENKCIEMFVQKRKDFWKQLNEKPITPSERELKVNNSSRSAKMFVFEKK</sequence>
<dbReference type="GO" id="GO:0070475">
    <property type="term" value="P:rRNA base methylation"/>
    <property type="evidence" value="ECO:0007669"/>
    <property type="project" value="TreeGrafter"/>
</dbReference>
<dbReference type="Gene3D" id="1.10.150.170">
    <property type="entry name" value="Putative methyltransferase TM0872, insert domain"/>
    <property type="match status" value="2"/>
</dbReference>
<keyword evidence="4" id="KW-0949">S-adenosyl-L-methionine</keyword>
<dbReference type="SUPFAM" id="SSF53335">
    <property type="entry name" value="S-adenosyl-L-methionine-dependent methyltransferases"/>
    <property type="match status" value="1"/>
</dbReference>
<dbReference type="Proteomes" id="UP000078550">
    <property type="component" value="Unassembled WGS sequence"/>
</dbReference>
<feature type="region of interest" description="Disordered" evidence="5">
    <location>
        <begin position="127"/>
        <end position="148"/>
    </location>
</feature>
<dbReference type="EMBL" id="FLRD01000152">
    <property type="protein sequence ID" value="SBT49063.1"/>
    <property type="molecule type" value="Genomic_DNA"/>
</dbReference>
<protein>
    <submittedName>
        <fullName evidence="7">S-adenosyl-methyltransferase mraW</fullName>
    </submittedName>
</protein>
<dbReference type="Proteomes" id="UP000078555">
    <property type="component" value="Unassembled WGS sequence"/>
</dbReference>
<evidence type="ECO:0000313" key="8">
    <source>
        <dbReference type="Proteomes" id="UP000078550"/>
    </source>
</evidence>
<dbReference type="PANTHER" id="PTHR11265">
    <property type="entry name" value="S-ADENOSYL-METHYLTRANSFERASE MRAW"/>
    <property type="match status" value="1"/>
</dbReference>
<dbReference type="EMBL" id="FLRE01000200">
    <property type="protein sequence ID" value="SBT50145.1"/>
    <property type="molecule type" value="Genomic_DNA"/>
</dbReference>
<dbReference type="PANTHER" id="PTHR11265:SF0">
    <property type="entry name" value="12S RRNA N4-METHYLCYTIDINE METHYLTRANSFERASE"/>
    <property type="match status" value="1"/>
</dbReference>
<evidence type="ECO:0000256" key="3">
    <source>
        <dbReference type="ARBA" id="ARBA00022679"/>
    </source>
</evidence>
<name>A0A1A9A227_PLAOA</name>
<keyword evidence="9" id="KW-1185">Reference proteome</keyword>
<dbReference type="GO" id="GO:0071424">
    <property type="term" value="F:rRNA (cytosine-N4-)-methyltransferase activity"/>
    <property type="evidence" value="ECO:0007669"/>
    <property type="project" value="TreeGrafter"/>
</dbReference>
<comment type="similarity">
    <text evidence="1">Belongs to the methyltransferase superfamily. RsmH family.</text>
</comment>